<comment type="caution">
    <text evidence="10">The sequence shown here is derived from an EMBL/GenBank/DDBJ whole genome shotgun (WGS) entry which is preliminary data.</text>
</comment>
<dbReference type="PANTHER" id="PTHR11742">
    <property type="entry name" value="MANNOSYL-OLIGOSACCHARIDE ALPHA-1,2-MANNOSIDASE-RELATED"/>
    <property type="match status" value="1"/>
</dbReference>
<keyword evidence="6" id="KW-0326">Glycosidase</keyword>
<evidence type="ECO:0000313" key="11">
    <source>
        <dbReference type="Proteomes" id="UP001642405"/>
    </source>
</evidence>
<evidence type="ECO:0000313" key="10">
    <source>
        <dbReference type="EMBL" id="CAK7208695.1"/>
    </source>
</evidence>
<evidence type="ECO:0000256" key="8">
    <source>
        <dbReference type="SAM" id="MobiDB-lite"/>
    </source>
</evidence>
<dbReference type="InterPro" id="IPR012341">
    <property type="entry name" value="6hp_glycosidase-like_sf"/>
</dbReference>
<evidence type="ECO:0000256" key="2">
    <source>
        <dbReference type="ARBA" id="ARBA00004922"/>
    </source>
</evidence>
<organism evidence="10 11">
    <name type="scientific">Sporothrix curviconia</name>
    <dbReference type="NCBI Taxonomy" id="1260050"/>
    <lineage>
        <taxon>Eukaryota</taxon>
        <taxon>Fungi</taxon>
        <taxon>Dikarya</taxon>
        <taxon>Ascomycota</taxon>
        <taxon>Pezizomycotina</taxon>
        <taxon>Sordariomycetes</taxon>
        <taxon>Sordariomycetidae</taxon>
        <taxon>Ophiostomatales</taxon>
        <taxon>Ophiostomataceae</taxon>
        <taxon>Sporothrix</taxon>
    </lineage>
</organism>
<keyword evidence="5" id="KW-1015">Disulfide bond</keyword>
<sequence>MAFLRFRRYRVYVFAALLLLFLIFRLSHNSELGAHHTTIYKGYTAPSDESSTDANSNADAGARPDVAFPKVDVSKVGAVANEPIANDPKPVAQVAAAPAGQPVQLPQLHTSLEIKGHYGIPTGPRSIEPAAPQQTIATEPPPPPPPQADDAFDSHRVQQADALAAAQETAMPVAGAPVAITQPIYSTSVIHWMKMADHFPIPEESLILLPTGKPKPIPRIQHKFKSESSEAREVRESRLASVRSEMQHAWTGYRTYAWTHDELTPNSKSFRDPFCGWAASLVDALDTLWIMKMYDEFDEAYEAVKQIDFTTTPFRNEIPVFETIIRYLGGLVAAYDISGGANGKYPELLTKAVELAEILMGVFDTPNRMPILYYSWKPTYFSQPKTASTFVSVAELGSMSMEFTRLAQLTGHNKYYDAIARITDAFEEWQNRPNGTAIPGIFPEHIDASGCNRTAAILAENENASRLAKAQMAAAAAAAAAASNTVAEPVGYQPSQPASDPMQAQDKVEIGKTLPPDLEFKVNPATGPGKPGTGEFHKVNPEDLPAGTTHADSLKKRDLSDAPAAEEPPAAVAPEANAAPIAQSGFGSGSGSGAHKANAPLAADGQAANFVCIPQNLTSGGYGMESYGMGGSQDSTYEYFPKQYLLLGGLVPKYQAMHEKVSDAVKSHLLYRPMIKDDRDILFSAKVSSRDGTSKELVYNYEITHLTCFLGGMFAMGGRIFDRPEDIEIGAKLADGCAWAYEAMPMGVMPEGSAITPCANMTSCPWNETAWFEQLDPNGAWRDKEVLQYEQRMQTWTKKKNEIEQLKKARKEEEEREREAAESARLAATAAAAAAATVPAASVAEAPVVATPSIGKRDAIAGGETEVTAADVEAINAKEKVLQNELDLNAAGSDGRASAAAAAAAAAPPTAAPAVAQKQNPPKAQKPLPAADLILPPMPNRPMSHSDFVHGRIERDKLQPGFTLINDRRYILRPEAIESVWYMYRITGDPSWQEKGWRMFQAVIRASRTEYGHSAIDDVTADPNQPITQLDNMESFWFAETLKYFYLLFTTPDVISLDDYVLNTEAHPFKRPT</sequence>
<dbReference type="Gene3D" id="1.50.10.10">
    <property type="match status" value="3"/>
</dbReference>
<comment type="similarity">
    <text evidence="3 6">Belongs to the glycosyl hydrolase 47 family.</text>
</comment>
<evidence type="ECO:0000256" key="7">
    <source>
        <dbReference type="SAM" id="Coils"/>
    </source>
</evidence>
<feature type="signal peptide" evidence="9">
    <location>
        <begin position="1"/>
        <end position="29"/>
    </location>
</feature>
<evidence type="ECO:0000256" key="4">
    <source>
        <dbReference type="ARBA" id="ARBA00022801"/>
    </source>
</evidence>
<evidence type="ECO:0000256" key="3">
    <source>
        <dbReference type="ARBA" id="ARBA00007658"/>
    </source>
</evidence>
<keyword evidence="11" id="KW-1185">Reference proteome</keyword>
<feature type="chain" id="PRO_5046100836" description="alpha-1,2-Mannosidase" evidence="9">
    <location>
        <begin position="30"/>
        <end position="1073"/>
    </location>
</feature>
<evidence type="ECO:0000256" key="6">
    <source>
        <dbReference type="RuleBase" id="RU361193"/>
    </source>
</evidence>
<dbReference type="SUPFAM" id="SSF48225">
    <property type="entry name" value="Seven-hairpin glycosidases"/>
    <property type="match status" value="1"/>
</dbReference>
<gene>
    <name evidence="10" type="ORF">SCUCBS95973_000189</name>
</gene>
<feature type="compositionally biased region" description="Low complexity" evidence="8">
    <location>
        <begin position="562"/>
        <end position="576"/>
    </location>
</feature>
<evidence type="ECO:0000256" key="1">
    <source>
        <dbReference type="ARBA" id="ARBA00001913"/>
    </source>
</evidence>
<feature type="coiled-coil region" evidence="7">
    <location>
        <begin position="786"/>
        <end position="831"/>
    </location>
</feature>
<dbReference type="EC" id="3.2.1.-" evidence="6"/>
<dbReference type="InterPro" id="IPR050749">
    <property type="entry name" value="Glycosyl_Hydrolase_47"/>
</dbReference>
<comment type="pathway">
    <text evidence="2">Protein modification; protein glycosylation.</text>
</comment>
<evidence type="ECO:0000256" key="5">
    <source>
        <dbReference type="ARBA" id="ARBA00023157"/>
    </source>
</evidence>
<keyword evidence="9" id="KW-0732">Signal</keyword>
<dbReference type="InterPro" id="IPR001382">
    <property type="entry name" value="Glyco_hydro_47"/>
</dbReference>
<keyword evidence="7" id="KW-0175">Coiled coil</keyword>
<comment type="cofactor">
    <cofactor evidence="1">
        <name>Ca(2+)</name>
        <dbReference type="ChEBI" id="CHEBI:29108"/>
    </cofactor>
</comment>
<dbReference type="Proteomes" id="UP001642405">
    <property type="component" value="Unassembled WGS sequence"/>
</dbReference>
<proteinExistence type="inferred from homology"/>
<evidence type="ECO:0000256" key="9">
    <source>
        <dbReference type="SAM" id="SignalP"/>
    </source>
</evidence>
<dbReference type="InterPro" id="IPR036026">
    <property type="entry name" value="Seven-hairpin_glycosidases"/>
</dbReference>
<protein>
    <recommendedName>
        <fullName evidence="6">alpha-1,2-Mannosidase</fullName>
        <ecNumber evidence="6">3.2.1.-</ecNumber>
    </recommendedName>
</protein>
<reference evidence="10 11" key="1">
    <citation type="submission" date="2024-01" db="EMBL/GenBank/DDBJ databases">
        <authorList>
            <person name="Allen C."/>
            <person name="Tagirdzhanova G."/>
        </authorList>
    </citation>
    <scope>NUCLEOTIDE SEQUENCE [LARGE SCALE GENOMIC DNA]</scope>
</reference>
<dbReference type="Pfam" id="PF01532">
    <property type="entry name" value="Glyco_hydro_47"/>
    <property type="match status" value="1"/>
</dbReference>
<name>A0ABP0AN77_9PEZI</name>
<feature type="region of interest" description="Disordered" evidence="8">
    <location>
        <begin position="514"/>
        <end position="576"/>
    </location>
</feature>
<dbReference type="EMBL" id="CAWUHB010000001">
    <property type="protein sequence ID" value="CAK7208695.1"/>
    <property type="molecule type" value="Genomic_DNA"/>
</dbReference>
<dbReference type="PANTHER" id="PTHR11742:SF103">
    <property type="entry name" value="ENDOPLASMIC RETICULUM MANNOSIDASE MNL2-RELATED"/>
    <property type="match status" value="1"/>
</dbReference>
<keyword evidence="4 6" id="KW-0378">Hydrolase</keyword>
<accession>A0ABP0AN77</accession>
<dbReference type="PRINTS" id="PR00747">
    <property type="entry name" value="GLYHDRLASE47"/>
</dbReference>